<dbReference type="EMBL" id="JACVVK020000030">
    <property type="protein sequence ID" value="KAK7501715.1"/>
    <property type="molecule type" value="Genomic_DNA"/>
</dbReference>
<organism evidence="2 3">
    <name type="scientific">Batillaria attramentaria</name>
    <dbReference type="NCBI Taxonomy" id="370345"/>
    <lineage>
        <taxon>Eukaryota</taxon>
        <taxon>Metazoa</taxon>
        <taxon>Spiralia</taxon>
        <taxon>Lophotrochozoa</taxon>
        <taxon>Mollusca</taxon>
        <taxon>Gastropoda</taxon>
        <taxon>Caenogastropoda</taxon>
        <taxon>Sorbeoconcha</taxon>
        <taxon>Cerithioidea</taxon>
        <taxon>Batillariidae</taxon>
        <taxon>Batillaria</taxon>
    </lineage>
</organism>
<gene>
    <name evidence="2" type="ORF">BaRGS_00007146</name>
</gene>
<keyword evidence="3" id="KW-1185">Reference proteome</keyword>
<evidence type="ECO:0000313" key="2">
    <source>
        <dbReference type="EMBL" id="KAK7501715.1"/>
    </source>
</evidence>
<dbReference type="Proteomes" id="UP001519460">
    <property type="component" value="Unassembled WGS sequence"/>
</dbReference>
<dbReference type="AlphaFoldDB" id="A0ABD0LQE4"/>
<sequence length="72" mass="7861">MTDHRNSYATDSNEKPPNTRRLTFLTELSTASRPCGSGGPSDFGEMCLGNEVLFGFCKDLIQALLVTLKGSY</sequence>
<evidence type="ECO:0000256" key="1">
    <source>
        <dbReference type="SAM" id="MobiDB-lite"/>
    </source>
</evidence>
<comment type="caution">
    <text evidence="2">The sequence shown here is derived from an EMBL/GenBank/DDBJ whole genome shotgun (WGS) entry which is preliminary data.</text>
</comment>
<feature type="region of interest" description="Disordered" evidence="1">
    <location>
        <begin position="1"/>
        <end position="20"/>
    </location>
</feature>
<protein>
    <submittedName>
        <fullName evidence="2">Uncharacterized protein</fullName>
    </submittedName>
</protein>
<name>A0ABD0LQE4_9CAEN</name>
<accession>A0ABD0LQE4</accession>
<evidence type="ECO:0000313" key="3">
    <source>
        <dbReference type="Proteomes" id="UP001519460"/>
    </source>
</evidence>
<reference evidence="2 3" key="1">
    <citation type="journal article" date="2023" name="Sci. Data">
        <title>Genome assembly of the Korean intertidal mud-creeper Batillaria attramentaria.</title>
        <authorList>
            <person name="Patra A.K."/>
            <person name="Ho P.T."/>
            <person name="Jun S."/>
            <person name="Lee S.J."/>
            <person name="Kim Y."/>
            <person name="Won Y.J."/>
        </authorList>
    </citation>
    <scope>NUCLEOTIDE SEQUENCE [LARGE SCALE GENOMIC DNA]</scope>
    <source>
        <strain evidence="2">Wonlab-2016</strain>
    </source>
</reference>
<proteinExistence type="predicted"/>